<dbReference type="Gramene" id="mRNA:HanXRQr2_Chr14g0626841">
    <property type="protein sequence ID" value="CDS:HanXRQr2_Chr14g0626841.1"/>
    <property type="gene ID" value="HanXRQr2_Chr14g0626841"/>
</dbReference>
<proteinExistence type="predicted"/>
<organism evidence="2 3">
    <name type="scientific">Helianthus annuus</name>
    <name type="common">Common sunflower</name>
    <dbReference type="NCBI Taxonomy" id="4232"/>
    <lineage>
        <taxon>Eukaryota</taxon>
        <taxon>Viridiplantae</taxon>
        <taxon>Streptophyta</taxon>
        <taxon>Embryophyta</taxon>
        <taxon>Tracheophyta</taxon>
        <taxon>Spermatophyta</taxon>
        <taxon>Magnoliopsida</taxon>
        <taxon>eudicotyledons</taxon>
        <taxon>Gunneridae</taxon>
        <taxon>Pentapetalae</taxon>
        <taxon>asterids</taxon>
        <taxon>campanulids</taxon>
        <taxon>Asterales</taxon>
        <taxon>Asteraceae</taxon>
        <taxon>Asteroideae</taxon>
        <taxon>Heliantheae alliance</taxon>
        <taxon>Heliantheae</taxon>
        <taxon>Helianthus</taxon>
    </lineage>
</organism>
<evidence type="ECO:0000313" key="3">
    <source>
        <dbReference type="Proteomes" id="UP000215914"/>
    </source>
</evidence>
<reference evidence="2" key="2">
    <citation type="submission" date="2020-06" db="EMBL/GenBank/DDBJ databases">
        <title>Helianthus annuus Genome sequencing and assembly Release 2.</title>
        <authorList>
            <person name="Gouzy J."/>
            <person name="Langlade N."/>
            <person name="Munos S."/>
        </authorList>
    </citation>
    <scope>NUCLEOTIDE SEQUENCE</scope>
    <source>
        <tissue evidence="2">Leaves</tissue>
    </source>
</reference>
<comment type="caution">
    <text evidence="2">The sequence shown here is derived from an EMBL/GenBank/DDBJ whole genome shotgun (WGS) entry which is preliminary data.</text>
</comment>
<keyword evidence="1" id="KW-0472">Membrane</keyword>
<dbReference type="EMBL" id="MNCJ02000329">
    <property type="protein sequence ID" value="KAF5767646.1"/>
    <property type="molecule type" value="Genomic_DNA"/>
</dbReference>
<evidence type="ECO:0000313" key="2">
    <source>
        <dbReference type="EMBL" id="KAF5767646.1"/>
    </source>
</evidence>
<dbReference type="AlphaFoldDB" id="A0A9K3E823"/>
<feature type="transmembrane region" description="Helical" evidence="1">
    <location>
        <begin position="35"/>
        <end position="52"/>
    </location>
</feature>
<keyword evidence="1" id="KW-1133">Transmembrane helix</keyword>
<accession>A0A9K3E823</accession>
<gene>
    <name evidence="2" type="ORF">HanXRQr2_Chr14g0626841</name>
</gene>
<protein>
    <submittedName>
        <fullName evidence="2">Uncharacterized protein</fullName>
    </submittedName>
</protein>
<dbReference type="Proteomes" id="UP000215914">
    <property type="component" value="Unassembled WGS sequence"/>
</dbReference>
<keyword evidence="3" id="KW-1185">Reference proteome</keyword>
<keyword evidence="1" id="KW-0812">Transmembrane</keyword>
<reference evidence="2" key="1">
    <citation type="journal article" date="2017" name="Nature">
        <title>The sunflower genome provides insights into oil metabolism, flowering and Asterid evolution.</title>
        <authorList>
            <person name="Badouin H."/>
            <person name="Gouzy J."/>
            <person name="Grassa C.J."/>
            <person name="Murat F."/>
            <person name="Staton S.E."/>
            <person name="Cottret L."/>
            <person name="Lelandais-Briere C."/>
            <person name="Owens G.L."/>
            <person name="Carrere S."/>
            <person name="Mayjonade B."/>
            <person name="Legrand L."/>
            <person name="Gill N."/>
            <person name="Kane N.C."/>
            <person name="Bowers J.E."/>
            <person name="Hubner S."/>
            <person name="Bellec A."/>
            <person name="Berard A."/>
            <person name="Berges H."/>
            <person name="Blanchet N."/>
            <person name="Boniface M.C."/>
            <person name="Brunel D."/>
            <person name="Catrice O."/>
            <person name="Chaidir N."/>
            <person name="Claudel C."/>
            <person name="Donnadieu C."/>
            <person name="Faraut T."/>
            <person name="Fievet G."/>
            <person name="Helmstetter N."/>
            <person name="King M."/>
            <person name="Knapp S.J."/>
            <person name="Lai Z."/>
            <person name="Le Paslier M.C."/>
            <person name="Lippi Y."/>
            <person name="Lorenzon L."/>
            <person name="Mandel J.R."/>
            <person name="Marage G."/>
            <person name="Marchand G."/>
            <person name="Marquand E."/>
            <person name="Bret-Mestries E."/>
            <person name="Morien E."/>
            <person name="Nambeesan S."/>
            <person name="Nguyen T."/>
            <person name="Pegot-Espagnet P."/>
            <person name="Pouilly N."/>
            <person name="Raftis F."/>
            <person name="Sallet E."/>
            <person name="Schiex T."/>
            <person name="Thomas J."/>
            <person name="Vandecasteele C."/>
            <person name="Vares D."/>
            <person name="Vear F."/>
            <person name="Vautrin S."/>
            <person name="Crespi M."/>
            <person name="Mangin B."/>
            <person name="Burke J.M."/>
            <person name="Salse J."/>
            <person name="Munos S."/>
            <person name="Vincourt P."/>
            <person name="Rieseberg L.H."/>
            <person name="Langlade N.B."/>
        </authorList>
    </citation>
    <scope>NUCLEOTIDE SEQUENCE</scope>
    <source>
        <tissue evidence="2">Leaves</tissue>
    </source>
</reference>
<sequence>MYTIITRIDLRSQLVSSFLLNHITFIHLLSRDNSIHFILLIHYMLSFILFTMRHPKHFHCYHYC</sequence>
<name>A0A9K3E823_HELAN</name>
<evidence type="ECO:0000256" key="1">
    <source>
        <dbReference type="SAM" id="Phobius"/>
    </source>
</evidence>